<reference evidence="5" key="1">
    <citation type="submission" date="2016-11" db="EMBL/GenBank/DDBJ databases">
        <authorList>
            <person name="Varghese N."/>
            <person name="Submissions S."/>
        </authorList>
    </citation>
    <scope>NUCLEOTIDE SEQUENCE [LARGE SCALE GENOMIC DNA]</scope>
    <source>
        <strain evidence="5">DSM 26899</strain>
    </source>
</reference>
<keyword evidence="5" id="KW-1185">Reference proteome</keyword>
<dbReference type="Pfam" id="PF13351">
    <property type="entry name" value="DUF4099"/>
    <property type="match status" value="1"/>
</dbReference>
<dbReference type="InterPro" id="IPR025222">
    <property type="entry name" value="DUF3945"/>
</dbReference>
<evidence type="ECO:0008006" key="6">
    <source>
        <dbReference type="Google" id="ProtNLM"/>
    </source>
</evidence>
<name>A0A1M7IU99_9FLAO</name>
<organism evidence="4 5">
    <name type="scientific">Chryseobacterium polytrichastri</name>
    <dbReference type="NCBI Taxonomy" id="1302687"/>
    <lineage>
        <taxon>Bacteria</taxon>
        <taxon>Pseudomonadati</taxon>
        <taxon>Bacteroidota</taxon>
        <taxon>Flavobacteriia</taxon>
        <taxon>Flavobacteriales</taxon>
        <taxon>Weeksellaceae</taxon>
        <taxon>Chryseobacterium group</taxon>
        <taxon>Chryseobacterium</taxon>
    </lineage>
</organism>
<accession>A0A1M7IU99</accession>
<sequence length="498" mass="56325">MSELETPHQETPDQLSDILLVLNKETMKLEAVKGMGENGKLETVPPNKKNENQFMKVDKHGDLFSNFFSNFISQLKNPTNFSFFKVPSPIAVQTAGEIQKAIKNATPEGDEVLSKYKVNADKVEEKLGQKEKPQNNESQNQNTMENTQTTPSVAPPATGEYRYKVEDIDWETMSNLGLSQEKLEKMKILDPLLKGYKTNELIPISLNLGTAITRLDARLSLQQNEEGKVVMAIHGIRKEPNLHFPFFGHEFTKEDKDNLLKTGNMGRVVELTHSKTGEKIPSIISVDRLTNEVIALRADKIKIPDEIKGVKLNDGQKQILLEGKPLHVEGMISKKGEPFNADVQFNADKRYVEFLFDRSNSNKQTQNEQKVQSMEAPKVFRGKELDEKQYQQFKEGQTVYVGDLIDKKGEKYQGYITFDKETGKTGFSFNNPDKLKDKIQPTEAHKTQTAVNSEGKTNESTQKSSEPLKSGQTNPDTKKQQEQQEIPKPPVKTRGRKI</sequence>
<proteinExistence type="predicted"/>
<evidence type="ECO:0000313" key="5">
    <source>
        <dbReference type="Proteomes" id="UP000184364"/>
    </source>
</evidence>
<feature type="region of interest" description="Disordered" evidence="1">
    <location>
        <begin position="362"/>
        <end position="383"/>
    </location>
</feature>
<dbReference type="Proteomes" id="UP000184364">
    <property type="component" value="Unassembled WGS sequence"/>
</dbReference>
<feature type="compositionally biased region" description="Polar residues" evidence="1">
    <location>
        <begin position="447"/>
        <end position="475"/>
    </location>
</feature>
<evidence type="ECO:0000259" key="2">
    <source>
        <dbReference type="Pfam" id="PF13101"/>
    </source>
</evidence>
<feature type="region of interest" description="Disordered" evidence="1">
    <location>
        <begin position="422"/>
        <end position="498"/>
    </location>
</feature>
<dbReference type="RefSeq" id="WP_073297270.1">
    <property type="nucleotide sequence ID" value="NZ_FRAV01000048.1"/>
</dbReference>
<evidence type="ECO:0000313" key="4">
    <source>
        <dbReference type="EMBL" id="SHM44193.1"/>
    </source>
</evidence>
<feature type="compositionally biased region" description="Polar residues" evidence="1">
    <location>
        <begin position="362"/>
        <end position="372"/>
    </location>
</feature>
<feature type="domain" description="DUF3945" evidence="2">
    <location>
        <begin position="304"/>
        <end position="357"/>
    </location>
</feature>
<dbReference type="InterPro" id="IPR025343">
    <property type="entry name" value="DUF4099"/>
</dbReference>
<feature type="compositionally biased region" description="Basic and acidic residues" evidence="1">
    <location>
        <begin position="433"/>
        <end position="446"/>
    </location>
</feature>
<feature type="region of interest" description="Disordered" evidence="1">
    <location>
        <begin position="126"/>
        <end position="158"/>
    </location>
</feature>
<dbReference type="Pfam" id="PF13101">
    <property type="entry name" value="DUF3945"/>
    <property type="match status" value="2"/>
</dbReference>
<gene>
    <name evidence="4" type="ORF">SAMN05444267_104815</name>
</gene>
<dbReference type="EMBL" id="FRAV01000048">
    <property type="protein sequence ID" value="SHM44193.1"/>
    <property type="molecule type" value="Genomic_DNA"/>
</dbReference>
<evidence type="ECO:0000259" key="3">
    <source>
        <dbReference type="Pfam" id="PF13351"/>
    </source>
</evidence>
<evidence type="ECO:0000256" key="1">
    <source>
        <dbReference type="SAM" id="MobiDB-lite"/>
    </source>
</evidence>
<protein>
    <recommendedName>
        <fullName evidence="6">DUF3945 domain-containing protein</fullName>
    </recommendedName>
</protein>
<feature type="compositionally biased region" description="Low complexity" evidence="1">
    <location>
        <begin position="135"/>
        <end position="150"/>
    </location>
</feature>
<feature type="domain" description="DUF3945" evidence="2">
    <location>
        <begin position="381"/>
        <end position="429"/>
    </location>
</feature>
<dbReference type="AlphaFoldDB" id="A0A1M7IU99"/>
<feature type="domain" description="DUF4099" evidence="3">
    <location>
        <begin position="163"/>
        <end position="245"/>
    </location>
</feature>
<dbReference type="STRING" id="1302687.SAMN05444267_104815"/>
<dbReference type="OrthoDB" id="1081890at2"/>